<name>A0A843VP63_COLES</name>
<comment type="caution">
    <text evidence="1">The sequence shown here is derived from an EMBL/GenBank/DDBJ whole genome shotgun (WGS) entry which is preliminary data.</text>
</comment>
<dbReference type="EMBL" id="NMUH01001618">
    <property type="protein sequence ID" value="MQL93983.1"/>
    <property type="molecule type" value="Genomic_DNA"/>
</dbReference>
<feature type="non-terminal residue" evidence="1">
    <location>
        <position position="188"/>
    </location>
</feature>
<dbReference type="Proteomes" id="UP000652761">
    <property type="component" value="Unassembled WGS sequence"/>
</dbReference>
<gene>
    <name evidence="1" type="ORF">Taro_026632</name>
</gene>
<protein>
    <submittedName>
        <fullName evidence="1">Uncharacterized protein</fullName>
    </submittedName>
</protein>
<proteinExistence type="predicted"/>
<keyword evidence="2" id="KW-1185">Reference proteome</keyword>
<dbReference type="AlphaFoldDB" id="A0A843VP63"/>
<reference evidence="1" key="1">
    <citation type="submission" date="2017-07" db="EMBL/GenBank/DDBJ databases">
        <title>Taro Niue Genome Assembly and Annotation.</title>
        <authorList>
            <person name="Atibalentja N."/>
            <person name="Keating K."/>
            <person name="Fields C.J."/>
        </authorList>
    </citation>
    <scope>NUCLEOTIDE SEQUENCE</scope>
    <source>
        <strain evidence="1">Niue_2</strain>
        <tissue evidence="1">Leaf</tissue>
    </source>
</reference>
<evidence type="ECO:0000313" key="2">
    <source>
        <dbReference type="Proteomes" id="UP000652761"/>
    </source>
</evidence>
<organism evidence="1 2">
    <name type="scientific">Colocasia esculenta</name>
    <name type="common">Wild taro</name>
    <name type="synonym">Arum esculentum</name>
    <dbReference type="NCBI Taxonomy" id="4460"/>
    <lineage>
        <taxon>Eukaryota</taxon>
        <taxon>Viridiplantae</taxon>
        <taxon>Streptophyta</taxon>
        <taxon>Embryophyta</taxon>
        <taxon>Tracheophyta</taxon>
        <taxon>Spermatophyta</taxon>
        <taxon>Magnoliopsida</taxon>
        <taxon>Liliopsida</taxon>
        <taxon>Araceae</taxon>
        <taxon>Aroideae</taxon>
        <taxon>Colocasieae</taxon>
        <taxon>Colocasia</taxon>
    </lineage>
</organism>
<accession>A0A843VP63</accession>
<evidence type="ECO:0000313" key="1">
    <source>
        <dbReference type="EMBL" id="MQL93983.1"/>
    </source>
</evidence>
<sequence>MSPRWLRHSFRCGSASPFSLPLSALVLEPRRGVRCGAAARLGCGGACVCVLCGGSLASLYRGGCRQESAAGELEVWTVCPPLSCQWRWLGCSCCDGGSRCFQVRLVAPAYTSSLLPLSLEFLLLWLVRDWLSLLSLVREAHPPYFLQEFVAGRLWWLFFASCVANSVSCEHERLFRSELRVAFLQVLG</sequence>